<proteinExistence type="predicted"/>
<reference evidence="1 2" key="1">
    <citation type="submission" date="2023-12" db="EMBL/GenBank/DDBJ databases">
        <title>Baltic Sea Cyanobacteria.</title>
        <authorList>
            <person name="Delbaje E."/>
            <person name="Fewer D.P."/>
            <person name="Shishido T.K."/>
        </authorList>
    </citation>
    <scope>NUCLEOTIDE SEQUENCE [LARGE SCALE GENOMIC DNA]</scope>
    <source>
        <strain evidence="1 2">CCNP 1315</strain>
    </source>
</reference>
<dbReference type="PANTHER" id="PTHR33926:SF4">
    <property type="entry name" value="PROTEIN TIC 22, CHLOROPLASTIC"/>
    <property type="match status" value="1"/>
</dbReference>
<name>A0ABU5TYG5_9CYAN</name>
<dbReference type="Gene3D" id="3.40.1350.100">
    <property type="match status" value="2"/>
</dbReference>
<dbReference type="InterPro" id="IPR007378">
    <property type="entry name" value="Tic22-like"/>
</dbReference>
<dbReference type="PANTHER" id="PTHR33926">
    <property type="entry name" value="PROTEIN TIC 22, CHLOROPLASTIC"/>
    <property type="match status" value="1"/>
</dbReference>
<organism evidence="1 2">
    <name type="scientific">Limnoraphis robusta CCNP1315</name>
    <dbReference type="NCBI Taxonomy" id="3110306"/>
    <lineage>
        <taxon>Bacteria</taxon>
        <taxon>Bacillati</taxon>
        <taxon>Cyanobacteriota</taxon>
        <taxon>Cyanophyceae</taxon>
        <taxon>Oscillatoriophycideae</taxon>
        <taxon>Oscillatoriales</taxon>
        <taxon>Sirenicapillariaceae</taxon>
        <taxon>Limnoraphis</taxon>
    </lineage>
</organism>
<comment type="caution">
    <text evidence="1">The sequence shown here is derived from an EMBL/GenBank/DDBJ whole genome shotgun (WGS) entry which is preliminary data.</text>
</comment>
<protein>
    <submittedName>
        <fullName evidence="1">Tic22 family protein</fullName>
    </submittedName>
</protein>
<accession>A0ABU5TYG5</accession>
<dbReference type="Pfam" id="PF04278">
    <property type="entry name" value="Tic22"/>
    <property type="match status" value="1"/>
</dbReference>
<keyword evidence="2" id="KW-1185">Reference proteome</keyword>
<dbReference type="Proteomes" id="UP001301728">
    <property type="component" value="Unassembled WGS sequence"/>
</dbReference>
<sequence length="262" mass="28642">MMKLIARLSVVFGIVGSHLLINPVLPPGIPGFFSMGIQPALALTPEQILEKLGAVPVFTITDAEGSPLVGTAESGGQSASVVEVYISRQDALAFINKLKTENPQLASSVQVTAVPLGKIYEIGQQNQNNPERLMFAFVPTQQQLNSAKSVLQANGQDINQFRGVPLFIARAGADDRVITVQQGDKQAIPFFFTKEDLQGMLEQFKTQQPDLISSVKIEVVPLEVLLEAFRTDNDQFLDLVILIPPRETVEYIQQQRQSSGGR</sequence>
<dbReference type="EMBL" id="JAYGHT010000070">
    <property type="protein sequence ID" value="MEA5519859.1"/>
    <property type="molecule type" value="Genomic_DNA"/>
</dbReference>
<evidence type="ECO:0000313" key="2">
    <source>
        <dbReference type="Proteomes" id="UP001301728"/>
    </source>
</evidence>
<evidence type="ECO:0000313" key="1">
    <source>
        <dbReference type="EMBL" id="MEA5519859.1"/>
    </source>
</evidence>
<dbReference type="RefSeq" id="WP_323219485.1">
    <property type="nucleotide sequence ID" value="NZ_JAYGHT010000070.1"/>
</dbReference>
<gene>
    <name evidence="1" type="ORF">VB854_12995</name>
</gene>